<comment type="caution">
    <text evidence="2">The sequence shown here is derived from an EMBL/GenBank/DDBJ whole genome shotgun (WGS) entry which is preliminary data.</text>
</comment>
<dbReference type="AlphaFoldDB" id="A0A9P7R6Q7"/>
<evidence type="ECO:0000313" key="3">
    <source>
        <dbReference type="Proteomes" id="UP000699042"/>
    </source>
</evidence>
<feature type="compositionally biased region" description="Basic and acidic residues" evidence="1">
    <location>
        <begin position="31"/>
        <end position="40"/>
    </location>
</feature>
<feature type="region of interest" description="Disordered" evidence="1">
    <location>
        <begin position="23"/>
        <end position="49"/>
    </location>
</feature>
<dbReference type="Proteomes" id="UP000699042">
    <property type="component" value="Unassembled WGS sequence"/>
</dbReference>
<evidence type="ECO:0000313" key="2">
    <source>
        <dbReference type="EMBL" id="KAG7051178.1"/>
    </source>
</evidence>
<organism evidence="2 3">
    <name type="scientific">Colletotrichum scovillei</name>
    <dbReference type="NCBI Taxonomy" id="1209932"/>
    <lineage>
        <taxon>Eukaryota</taxon>
        <taxon>Fungi</taxon>
        <taxon>Dikarya</taxon>
        <taxon>Ascomycota</taxon>
        <taxon>Pezizomycotina</taxon>
        <taxon>Sordariomycetes</taxon>
        <taxon>Hypocreomycetidae</taxon>
        <taxon>Glomerellales</taxon>
        <taxon>Glomerellaceae</taxon>
        <taxon>Colletotrichum</taxon>
        <taxon>Colletotrichum acutatum species complex</taxon>
    </lineage>
</organism>
<name>A0A9P7R6Q7_9PEZI</name>
<dbReference type="EMBL" id="JAESDN010000004">
    <property type="protein sequence ID" value="KAG7051178.1"/>
    <property type="molecule type" value="Genomic_DNA"/>
</dbReference>
<feature type="non-terminal residue" evidence="2">
    <location>
        <position position="1"/>
    </location>
</feature>
<proteinExistence type="predicted"/>
<accession>A0A9P7R6Q7</accession>
<evidence type="ECO:0000256" key="1">
    <source>
        <dbReference type="SAM" id="MobiDB-lite"/>
    </source>
</evidence>
<sequence>MDRAGTATLLDIKVSVGEQEPRRFAGVQSEIQRKKSRENEFAGQQMESQEDDDWDCIHRCLRFGLLRQSSG</sequence>
<protein>
    <submittedName>
        <fullName evidence="2">Uncharacterized protein</fullName>
    </submittedName>
</protein>
<gene>
    <name evidence="2" type="ORF">JMJ77_001804</name>
</gene>
<keyword evidence="3" id="KW-1185">Reference proteome</keyword>
<reference evidence="2" key="1">
    <citation type="submission" date="2021-05" db="EMBL/GenBank/DDBJ databases">
        <title>Comparative genomics of three Colletotrichum scovillei strains and genetic complementation revealed genes involved fungal growth and virulence on chili pepper.</title>
        <authorList>
            <person name="Hsieh D.-K."/>
            <person name="Chuang S.-C."/>
            <person name="Chen C.-Y."/>
            <person name="Chao Y.-T."/>
            <person name="Lu M.-Y.J."/>
            <person name="Lee M.-H."/>
            <person name="Shih M.-C."/>
        </authorList>
    </citation>
    <scope>NUCLEOTIDE SEQUENCE</scope>
    <source>
        <strain evidence="2">Coll-153</strain>
    </source>
</reference>